<sequence>MGVFWDAVAYPFPPGLTPDDIYAKIDSALPDCSEGEDEDLGYMGEKSIWVYVDETDKEGSWGGDFGNQVSTSFLEEGLINTRDLLECYMTSIYGPWTLLRPFHVFLADEPNEHRPEDEVQWPASLLNVFYSFEEEKSVSFSRPHQSKKHKPSLGRSSLSAIVQGGQLGTDKVYHCTERQGMVFWNVNKCPIPCDPLRIDNIRSALDKKGFHRGLQFFAFGPGPLDDNQRVVFKEARIAYSQEGEHLRSSPIAETRDYRDMALDLINFAALNYYPAALIVIPKPDPDSELHRVLKCLESRSPLVLVVNRTAVDSGSGQFHDSEESVGACIQGLDGGDPKSLPECWCCDVCLC</sequence>
<evidence type="ECO:0000313" key="2">
    <source>
        <dbReference type="Proteomes" id="UP000467841"/>
    </source>
</evidence>
<evidence type="ECO:0000313" key="1">
    <source>
        <dbReference type="EMBL" id="CAA7027014.1"/>
    </source>
</evidence>
<gene>
    <name evidence="1" type="ORF">MERR_LOCUS14249</name>
</gene>
<proteinExistence type="predicted"/>
<dbReference type="GO" id="GO:0005777">
    <property type="term" value="C:peroxisome"/>
    <property type="evidence" value="ECO:0007669"/>
    <property type="project" value="InterPro"/>
</dbReference>
<accession>A0A6D2IDW7</accession>
<organism evidence="1 2">
    <name type="scientific">Microthlaspi erraticum</name>
    <dbReference type="NCBI Taxonomy" id="1685480"/>
    <lineage>
        <taxon>Eukaryota</taxon>
        <taxon>Viridiplantae</taxon>
        <taxon>Streptophyta</taxon>
        <taxon>Embryophyta</taxon>
        <taxon>Tracheophyta</taxon>
        <taxon>Spermatophyta</taxon>
        <taxon>Magnoliopsida</taxon>
        <taxon>eudicotyledons</taxon>
        <taxon>Gunneridae</taxon>
        <taxon>Pentapetalae</taxon>
        <taxon>rosids</taxon>
        <taxon>malvids</taxon>
        <taxon>Brassicales</taxon>
        <taxon>Brassicaceae</taxon>
        <taxon>Coluteocarpeae</taxon>
        <taxon>Microthlaspi</taxon>
    </lineage>
</organism>
<dbReference type="OrthoDB" id="1055267at2759"/>
<dbReference type="GO" id="GO:0010468">
    <property type="term" value="P:regulation of gene expression"/>
    <property type="evidence" value="ECO:0007669"/>
    <property type="project" value="InterPro"/>
</dbReference>
<dbReference type="PANTHER" id="PTHR14379:SF7">
    <property type="entry name" value="ENDONUCLEASE OR GLYCOSYL HYDROLASE-RELATED"/>
    <property type="match status" value="1"/>
</dbReference>
<protein>
    <recommendedName>
        <fullName evidence="3">NYN domain-containing protein</fullName>
    </recommendedName>
</protein>
<dbReference type="InterPro" id="IPR024768">
    <property type="entry name" value="Marf1"/>
</dbReference>
<dbReference type="EMBL" id="CACVBM020001052">
    <property type="protein sequence ID" value="CAA7027014.1"/>
    <property type="molecule type" value="Genomic_DNA"/>
</dbReference>
<dbReference type="AlphaFoldDB" id="A0A6D2IDW7"/>
<dbReference type="Proteomes" id="UP000467841">
    <property type="component" value="Unassembled WGS sequence"/>
</dbReference>
<evidence type="ECO:0008006" key="3">
    <source>
        <dbReference type="Google" id="ProtNLM"/>
    </source>
</evidence>
<reference evidence="1" key="1">
    <citation type="submission" date="2020-01" db="EMBL/GenBank/DDBJ databases">
        <authorList>
            <person name="Mishra B."/>
        </authorList>
    </citation>
    <scope>NUCLEOTIDE SEQUENCE [LARGE SCALE GENOMIC DNA]</scope>
</reference>
<comment type="caution">
    <text evidence="1">The sequence shown here is derived from an EMBL/GenBank/DDBJ whole genome shotgun (WGS) entry which is preliminary data.</text>
</comment>
<keyword evidence="2" id="KW-1185">Reference proteome</keyword>
<dbReference type="PANTHER" id="PTHR14379">
    <property type="entry name" value="LIMKAIN B LKAP"/>
    <property type="match status" value="1"/>
</dbReference>
<name>A0A6D2IDW7_9BRAS</name>